<organism evidence="2 3">
    <name type="scientific">Diaphorina citri</name>
    <name type="common">Asian citrus psyllid</name>
    <dbReference type="NCBI Taxonomy" id="121845"/>
    <lineage>
        <taxon>Eukaryota</taxon>
        <taxon>Metazoa</taxon>
        <taxon>Ecdysozoa</taxon>
        <taxon>Arthropoda</taxon>
        <taxon>Hexapoda</taxon>
        <taxon>Insecta</taxon>
        <taxon>Pterygota</taxon>
        <taxon>Neoptera</taxon>
        <taxon>Paraneoptera</taxon>
        <taxon>Hemiptera</taxon>
        <taxon>Sternorrhyncha</taxon>
        <taxon>Psylloidea</taxon>
        <taxon>Psyllidae</taxon>
        <taxon>Diaphorininae</taxon>
        <taxon>Diaphorina</taxon>
    </lineage>
</organism>
<dbReference type="RefSeq" id="XP_026687810.1">
    <property type="nucleotide sequence ID" value="XM_026832009.1"/>
</dbReference>
<gene>
    <name evidence="3" type="primary">LOC103521205</name>
</gene>
<feature type="region of interest" description="Disordered" evidence="1">
    <location>
        <begin position="106"/>
        <end position="133"/>
    </location>
</feature>
<dbReference type="STRING" id="121845.A0A3Q0JLT3"/>
<feature type="non-terminal residue" evidence="3">
    <location>
        <position position="1"/>
    </location>
</feature>
<name>A0A3Q0JLT3_DIACI</name>
<evidence type="ECO:0000256" key="1">
    <source>
        <dbReference type="SAM" id="MobiDB-lite"/>
    </source>
</evidence>
<feature type="region of interest" description="Disordered" evidence="1">
    <location>
        <begin position="229"/>
        <end position="259"/>
    </location>
</feature>
<accession>A0A3Q0JLT3</accession>
<evidence type="ECO:0000313" key="2">
    <source>
        <dbReference type="Proteomes" id="UP000079169"/>
    </source>
</evidence>
<dbReference type="GeneID" id="103521205"/>
<feature type="compositionally biased region" description="Basic residues" evidence="1">
    <location>
        <begin position="115"/>
        <end position="130"/>
    </location>
</feature>
<keyword evidence="2" id="KW-1185">Reference proteome</keyword>
<dbReference type="PaxDb" id="121845-A0A3Q0JLT3"/>
<dbReference type="Proteomes" id="UP000079169">
    <property type="component" value="Unplaced"/>
</dbReference>
<evidence type="ECO:0000313" key="3">
    <source>
        <dbReference type="RefSeq" id="XP_026687810.1"/>
    </source>
</evidence>
<dbReference type="KEGG" id="dci:103521205"/>
<protein>
    <submittedName>
        <fullName evidence="3">Fibrillin-1-like</fullName>
    </submittedName>
</protein>
<dbReference type="AlphaFoldDB" id="A0A3Q0JLT3"/>
<sequence>LKTREVSAAVNVSTLPVVTDVACPEWILLVKCPSGYQRIGQGHCLATISSGLYPGFRSYERPNLGGIPTYPIVEGGGEYASQSLNSDKIISTEGCFSCKINGRHRRNLNHTDGHGKKKKKKGDNRKRRHEHGFEPRTSITIHLDQTKHRSQIIKLQSAIKNDFEYYIEKGNEQGQFEMNKRHGVWRLHFRKRIKTPRVFNLIVNSRLIQNHSEDTKELNQHGKELNQHGKELSQHGKELSQGEKESNHHGKELSENEIERNELAQVLTMQWLTRIQDKPKHG</sequence>
<proteinExistence type="predicted"/>
<reference evidence="3" key="1">
    <citation type="submission" date="2025-08" db="UniProtKB">
        <authorList>
            <consortium name="RefSeq"/>
        </authorList>
    </citation>
    <scope>IDENTIFICATION</scope>
</reference>